<dbReference type="PANTHER" id="PTHR22617:SF23">
    <property type="entry name" value="CHEMOTAXIS PROTEIN CHEW"/>
    <property type="match status" value="1"/>
</dbReference>
<sequence>MSVLQTPASPTTIDADTVYGVLQIGSAQVALPIDALREVIPGPARFSALPVNTPGLLGAITLRGRVVAVLDLRLLLGQPAPRDTGQVVALVHHANAVIGLLVDGVRGLARLAAGRLNRMDSTGTELLFGGCFERSEDGSVVSVLDAAALMRLPGVPLLRGAAPGAARPRQDLACRSLMLVRCGEIGLAIGVTEVHATLPQVTLMPSSIDGRICHGVIEHAGVQLPAVDPLALLELGARPAGEPSQALLLRDENGLVALLVSQVIDLVQVPESDLLALPPLAVRRPELFRALLNVPGHGQHLLLGPGVLRDHADLQGLAHLNVRAQVGNGAARAASATSSTAASAGGDAVITYDIGHEVATLLSQVSEVLPLPTETGRPISGHPAVTGLFSHRGQSVTLVCLASLLGGRNPPDPATARVLLVRQDGGTFGFIVPRLYNIEHTVWEQPGAARGGAPASARHPLGPHSVIELGTGAQRRTLHRVDLHAVARSLSRPDPGTPARAQLPACARPLIPVD</sequence>
<protein>
    <submittedName>
        <fullName evidence="3">CheW protein</fullName>
    </submittedName>
</protein>
<dbReference type="SMART" id="SM00260">
    <property type="entry name" value="CheW"/>
    <property type="match status" value="2"/>
</dbReference>
<feature type="domain" description="CheW-like" evidence="2">
    <location>
        <begin position="346"/>
        <end position="492"/>
    </location>
</feature>
<feature type="domain" description="CheW-like" evidence="2">
    <location>
        <begin position="16"/>
        <end position="155"/>
    </location>
</feature>
<evidence type="ECO:0000313" key="4">
    <source>
        <dbReference type="Proteomes" id="UP000001693"/>
    </source>
</evidence>
<dbReference type="GO" id="GO:0006935">
    <property type="term" value="P:chemotaxis"/>
    <property type="evidence" value="ECO:0007669"/>
    <property type="project" value="InterPro"/>
</dbReference>
<reference evidence="3 4" key="1">
    <citation type="submission" date="2008-03" db="EMBL/GenBank/DDBJ databases">
        <title>Complete sequence of Leptothrix cholodnii SP-6.</title>
        <authorList>
            <consortium name="US DOE Joint Genome Institute"/>
            <person name="Copeland A."/>
            <person name="Lucas S."/>
            <person name="Lapidus A."/>
            <person name="Glavina del Rio T."/>
            <person name="Dalin E."/>
            <person name="Tice H."/>
            <person name="Bruce D."/>
            <person name="Goodwin L."/>
            <person name="Pitluck S."/>
            <person name="Chertkov O."/>
            <person name="Brettin T."/>
            <person name="Detter J.C."/>
            <person name="Han C."/>
            <person name="Kuske C.R."/>
            <person name="Schmutz J."/>
            <person name="Larimer F."/>
            <person name="Land M."/>
            <person name="Hauser L."/>
            <person name="Kyrpides N."/>
            <person name="Lykidis A."/>
            <person name="Emerson D."/>
            <person name="Richardson P."/>
        </authorList>
    </citation>
    <scope>NUCLEOTIDE SEQUENCE [LARGE SCALE GENOMIC DNA]</scope>
    <source>
        <strain evidence="4">ATCC 51168 / LMG 8142 / SP-6</strain>
    </source>
</reference>
<dbReference type="EMBL" id="CP001013">
    <property type="protein sequence ID" value="ACB34035.1"/>
    <property type="molecule type" value="Genomic_DNA"/>
</dbReference>
<dbReference type="PROSITE" id="PS50851">
    <property type="entry name" value="CHEW"/>
    <property type="match status" value="3"/>
</dbReference>
<name>B1XZ16_LEPCP</name>
<dbReference type="STRING" id="395495.Lcho_1768"/>
<evidence type="ECO:0000256" key="1">
    <source>
        <dbReference type="SAM" id="MobiDB-lite"/>
    </source>
</evidence>
<dbReference type="InterPro" id="IPR036061">
    <property type="entry name" value="CheW-like_dom_sf"/>
</dbReference>
<dbReference type="GO" id="GO:0007165">
    <property type="term" value="P:signal transduction"/>
    <property type="evidence" value="ECO:0007669"/>
    <property type="project" value="InterPro"/>
</dbReference>
<accession>B1XZ16</accession>
<keyword evidence="4" id="KW-1185">Reference proteome</keyword>
<dbReference type="GO" id="GO:0005829">
    <property type="term" value="C:cytosol"/>
    <property type="evidence" value="ECO:0007669"/>
    <property type="project" value="TreeGrafter"/>
</dbReference>
<dbReference type="InterPro" id="IPR002545">
    <property type="entry name" value="CheW-lke_dom"/>
</dbReference>
<dbReference type="eggNOG" id="COG0835">
    <property type="taxonomic scope" value="Bacteria"/>
</dbReference>
<evidence type="ECO:0000313" key="3">
    <source>
        <dbReference type="EMBL" id="ACB34035.1"/>
    </source>
</evidence>
<dbReference type="HOGENOM" id="CLU_040928_1_0_4"/>
<dbReference type="Pfam" id="PF01584">
    <property type="entry name" value="CheW"/>
    <property type="match status" value="3"/>
</dbReference>
<dbReference type="AlphaFoldDB" id="B1XZ16"/>
<dbReference type="RefSeq" id="WP_012346796.1">
    <property type="nucleotide sequence ID" value="NC_010524.1"/>
</dbReference>
<evidence type="ECO:0000259" key="2">
    <source>
        <dbReference type="PROSITE" id="PS50851"/>
    </source>
</evidence>
<dbReference type="KEGG" id="lch:Lcho_1768"/>
<dbReference type="Gene3D" id="2.30.30.40">
    <property type="entry name" value="SH3 Domains"/>
    <property type="match status" value="1"/>
</dbReference>
<proteinExistence type="predicted"/>
<dbReference type="InterPro" id="IPR039315">
    <property type="entry name" value="CheW"/>
</dbReference>
<dbReference type="Gene3D" id="2.40.50.180">
    <property type="entry name" value="CheA-289, Domain 4"/>
    <property type="match status" value="3"/>
</dbReference>
<dbReference type="PANTHER" id="PTHR22617">
    <property type="entry name" value="CHEMOTAXIS SENSOR HISTIDINE KINASE-RELATED"/>
    <property type="match status" value="1"/>
</dbReference>
<dbReference type="Proteomes" id="UP000001693">
    <property type="component" value="Chromosome"/>
</dbReference>
<dbReference type="SUPFAM" id="SSF50341">
    <property type="entry name" value="CheW-like"/>
    <property type="match status" value="3"/>
</dbReference>
<organism evidence="3 4">
    <name type="scientific">Leptothrix cholodnii (strain ATCC 51168 / LMG 8142 / SP-6)</name>
    <name type="common">Leptothrix discophora (strain SP-6)</name>
    <dbReference type="NCBI Taxonomy" id="395495"/>
    <lineage>
        <taxon>Bacteria</taxon>
        <taxon>Pseudomonadati</taxon>
        <taxon>Pseudomonadota</taxon>
        <taxon>Betaproteobacteria</taxon>
        <taxon>Burkholderiales</taxon>
        <taxon>Sphaerotilaceae</taxon>
        <taxon>Leptothrix</taxon>
    </lineage>
</organism>
<gene>
    <name evidence="3" type="ordered locus">Lcho_1768</name>
</gene>
<dbReference type="OrthoDB" id="9790406at2"/>
<feature type="domain" description="CheW-like" evidence="2">
    <location>
        <begin position="174"/>
        <end position="313"/>
    </location>
</feature>
<feature type="region of interest" description="Disordered" evidence="1">
    <location>
        <begin position="489"/>
        <end position="514"/>
    </location>
</feature>